<name>A0A6J4Q5V0_9BURK</name>
<protein>
    <submittedName>
        <fullName evidence="2">Dihydrofolate reductase</fullName>
        <ecNumber evidence="2">1.5.1.3</ecNumber>
    </submittedName>
</protein>
<dbReference type="GO" id="GO:0004146">
    <property type="term" value="F:dihydrofolate reductase activity"/>
    <property type="evidence" value="ECO:0007669"/>
    <property type="project" value="UniProtKB-EC"/>
</dbReference>
<keyword evidence="2" id="KW-0560">Oxidoreductase</keyword>
<organism evidence="2">
    <name type="scientific">uncultured Ramlibacter sp</name>
    <dbReference type="NCBI Taxonomy" id="260755"/>
    <lineage>
        <taxon>Bacteria</taxon>
        <taxon>Pseudomonadati</taxon>
        <taxon>Pseudomonadota</taxon>
        <taxon>Betaproteobacteria</taxon>
        <taxon>Burkholderiales</taxon>
        <taxon>Comamonadaceae</taxon>
        <taxon>Ramlibacter</taxon>
        <taxon>environmental samples</taxon>
    </lineage>
</organism>
<dbReference type="EMBL" id="CADCUX010000599">
    <property type="protein sequence ID" value="CAA9433733.1"/>
    <property type="molecule type" value="Genomic_DNA"/>
</dbReference>
<reference evidence="2" key="1">
    <citation type="submission" date="2020-02" db="EMBL/GenBank/DDBJ databases">
        <authorList>
            <person name="Meier V. D."/>
        </authorList>
    </citation>
    <scope>NUCLEOTIDE SEQUENCE</scope>
    <source>
        <strain evidence="2">AVDCRST_MAG51</strain>
    </source>
</reference>
<feature type="compositionally biased region" description="Low complexity" evidence="1">
    <location>
        <begin position="118"/>
        <end position="130"/>
    </location>
</feature>
<dbReference type="EC" id="1.5.1.3" evidence="2"/>
<accession>A0A6J4Q5V0</accession>
<dbReference type="AlphaFoldDB" id="A0A6J4Q5V0"/>
<sequence length="130" mass="14195">AEETRMVQLHAARTRCGQGRGCHQGSARPRLAGHRQCQPPADPAGCITRRRVQRVDLPGGTGQRQAPVRSRCQTTGAAPHQIRCFDHRRLAEHLRTCRRGTGRFVRTNPTFRQGGGAPREAGARGCSPGL</sequence>
<evidence type="ECO:0000313" key="2">
    <source>
        <dbReference type="EMBL" id="CAA9433733.1"/>
    </source>
</evidence>
<feature type="non-terminal residue" evidence="2">
    <location>
        <position position="1"/>
    </location>
</feature>
<evidence type="ECO:0000256" key="1">
    <source>
        <dbReference type="SAM" id="MobiDB-lite"/>
    </source>
</evidence>
<proteinExistence type="predicted"/>
<feature type="non-terminal residue" evidence="2">
    <location>
        <position position="130"/>
    </location>
</feature>
<gene>
    <name evidence="2" type="ORF">AVDCRST_MAG51-2792</name>
</gene>
<feature type="region of interest" description="Disordered" evidence="1">
    <location>
        <begin position="105"/>
        <end position="130"/>
    </location>
</feature>